<gene>
    <name evidence="6" type="ORF">FJR45_03420</name>
</gene>
<dbReference type="CDD" id="cd04780">
    <property type="entry name" value="HTH_MerR-like_sg5"/>
    <property type="match status" value="1"/>
</dbReference>
<dbReference type="Gene3D" id="1.10.1660.10">
    <property type="match status" value="1"/>
</dbReference>
<dbReference type="InterPro" id="IPR009061">
    <property type="entry name" value="DNA-bd_dom_put_sf"/>
</dbReference>
<name>A0A7M1B300_9BACT</name>
<dbReference type="GO" id="GO:0003700">
    <property type="term" value="F:DNA-binding transcription factor activity"/>
    <property type="evidence" value="ECO:0007669"/>
    <property type="project" value="InterPro"/>
</dbReference>
<keyword evidence="4" id="KW-0804">Transcription</keyword>
<keyword evidence="7" id="KW-1185">Reference proteome</keyword>
<dbReference type="EMBL" id="CP041235">
    <property type="protein sequence ID" value="QOP43052.1"/>
    <property type="molecule type" value="Genomic_DNA"/>
</dbReference>
<evidence type="ECO:0000313" key="7">
    <source>
        <dbReference type="Proteomes" id="UP000593719"/>
    </source>
</evidence>
<evidence type="ECO:0000256" key="3">
    <source>
        <dbReference type="ARBA" id="ARBA00023125"/>
    </source>
</evidence>
<dbReference type="PROSITE" id="PS50937">
    <property type="entry name" value="HTH_MERR_2"/>
    <property type="match status" value="1"/>
</dbReference>
<dbReference type="InterPro" id="IPR000551">
    <property type="entry name" value="MerR-type_HTH_dom"/>
</dbReference>
<dbReference type="SMART" id="SM00422">
    <property type="entry name" value="HTH_MERR"/>
    <property type="match status" value="1"/>
</dbReference>
<keyword evidence="2" id="KW-0805">Transcription regulation</keyword>
<keyword evidence="3" id="KW-0238">DNA-binding</keyword>
<dbReference type="Proteomes" id="UP000593719">
    <property type="component" value="Chromosome"/>
</dbReference>
<dbReference type="PANTHER" id="PTHR30204">
    <property type="entry name" value="REDOX-CYCLING DRUG-SENSING TRANSCRIPTIONAL ACTIVATOR SOXR"/>
    <property type="match status" value="1"/>
</dbReference>
<organism evidence="6 7">
    <name type="scientific">Sulfurimonas sediminis</name>
    <dbReference type="NCBI Taxonomy" id="2590020"/>
    <lineage>
        <taxon>Bacteria</taxon>
        <taxon>Pseudomonadati</taxon>
        <taxon>Campylobacterota</taxon>
        <taxon>Epsilonproteobacteria</taxon>
        <taxon>Campylobacterales</taxon>
        <taxon>Sulfurimonadaceae</taxon>
        <taxon>Sulfurimonas</taxon>
    </lineage>
</organism>
<keyword evidence="1" id="KW-0678">Repressor</keyword>
<evidence type="ECO:0000313" key="6">
    <source>
        <dbReference type="EMBL" id="QOP43052.1"/>
    </source>
</evidence>
<protein>
    <submittedName>
        <fullName evidence="6">MerR family transcriptional regulator</fullName>
    </submittedName>
</protein>
<dbReference type="GO" id="GO:0003677">
    <property type="term" value="F:DNA binding"/>
    <property type="evidence" value="ECO:0007669"/>
    <property type="project" value="UniProtKB-KW"/>
</dbReference>
<sequence length="226" mass="26455">MDYKMSELVAKTGVPKSTILYYIKEGLLPNPVKVKANVHKYSEEHIELIKYIKYMKEEMGSSNEQVKLVLEKKNNSFSSSYTMLAPLMNTLSGIEIHSEHYSKKEFTEHFDIDEDLLERLLADGVLMPIGENDYTQKEACIVNLIENCREVGIDYALIKEYVKHARELAKLELKMQEKLCALRDDKNFSTLWKIVFDTLFKTKEYIFHRATYKEFYRAIKQELIGT</sequence>
<dbReference type="KEGG" id="ssei:FJR45_03420"/>
<evidence type="ECO:0000259" key="5">
    <source>
        <dbReference type="PROSITE" id="PS50937"/>
    </source>
</evidence>
<proteinExistence type="predicted"/>
<dbReference type="InterPro" id="IPR047057">
    <property type="entry name" value="MerR_fam"/>
</dbReference>
<dbReference type="RefSeq" id="WP_193151361.1">
    <property type="nucleotide sequence ID" value="NZ_CP041235.1"/>
</dbReference>
<accession>A0A7M1B300</accession>
<reference evidence="6 7" key="1">
    <citation type="submission" date="2019-06" db="EMBL/GenBank/DDBJ databases">
        <title>Sulfurimonas gotlandica sp. nov., a chemoautotrophic and psychrotolerant epsilonproteobacterium isolated from a pelagic redoxcline, and an emended description of the genus Sulfurimonas.</title>
        <authorList>
            <person name="Wang S."/>
            <person name="Jiang L."/>
            <person name="Shao Z."/>
        </authorList>
    </citation>
    <scope>NUCLEOTIDE SEQUENCE [LARGE SCALE GENOMIC DNA]</scope>
    <source>
        <strain evidence="6 7">S2-6</strain>
    </source>
</reference>
<dbReference type="Pfam" id="PF13411">
    <property type="entry name" value="MerR_1"/>
    <property type="match status" value="1"/>
</dbReference>
<evidence type="ECO:0000256" key="2">
    <source>
        <dbReference type="ARBA" id="ARBA00023015"/>
    </source>
</evidence>
<evidence type="ECO:0000256" key="4">
    <source>
        <dbReference type="ARBA" id="ARBA00023163"/>
    </source>
</evidence>
<dbReference type="SUPFAM" id="SSF46955">
    <property type="entry name" value="Putative DNA-binding domain"/>
    <property type="match status" value="1"/>
</dbReference>
<feature type="domain" description="HTH merR-type" evidence="5">
    <location>
        <begin position="1"/>
        <end position="72"/>
    </location>
</feature>
<dbReference type="PANTHER" id="PTHR30204:SF69">
    <property type="entry name" value="MERR-FAMILY TRANSCRIPTIONAL REGULATOR"/>
    <property type="match status" value="1"/>
</dbReference>
<evidence type="ECO:0000256" key="1">
    <source>
        <dbReference type="ARBA" id="ARBA00022491"/>
    </source>
</evidence>
<dbReference type="AlphaFoldDB" id="A0A7M1B300"/>